<evidence type="ECO:0000256" key="1">
    <source>
        <dbReference type="ARBA" id="ARBA00004429"/>
    </source>
</evidence>
<proteinExistence type="inferred from homology"/>
<sequence>MGWVHALSRGINRGVEITVGVLAMAMALVTGLQVFFRYGLNHSLFWSEEVGRILLVWITFLGATVAYRRKAHVGIDVAVRRLAPAARRALERFLLGLSGVFFVVLIAYGLRFIRFIAYQKTAALGLPMGLPYTVIPLSGVVFLIHAVSLALESENPPSS</sequence>
<feature type="transmembrane region" description="Helical" evidence="9">
    <location>
        <begin position="50"/>
        <end position="68"/>
    </location>
</feature>
<dbReference type="EMBL" id="DSTK01000023">
    <property type="protein sequence ID" value="HFK97292.1"/>
    <property type="molecule type" value="Genomic_DNA"/>
</dbReference>
<comment type="subcellular location">
    <subcellularLocation>
        <location evidence="1">Cell inner membrane</location>
        <topology evidence="1">Multi-pass membrane protein</topology>
    </subcellularLocation>
</comment>
<dbReference type="InterPro" id="IPR055348">
    <property type="entry name" value="DctQ"/>
</dbReference>
<dbReference type="InterPro" id="IPR007387">
    <property type="entry name" value="TRAP_DctQ"/>
</dbReference>
<dbReference type="GO" id="GO:0005886">
    <property type="term" value="C:plasma membrane"/>
    <property type="evidence" value="ECO:0007669"/>
    <property type="project" value="UniProtKB-SubCell"/>
</dbReference>
<protein>
    <submittedName>
        <fullName evidence="11">TRAP transporter small permease</fullName>
    </submittedName>
</protein>
<organism evidence="11">
    <name type="scientific">Desulfacinum infernum</name>
    <dbReference type="NCBI Taxonomy" id="35837"/>
    <lineage>
        <taxon>Bacteria</taxon>
        <taxon>Pseudomonadati</taxon>
        <taxon>Thermodesulfobacteriota</taxon>
        <taxon>Syntrophobacteria</taxon>
        <taxon>Syntrophobacterales</taxon>
        <taxon>Syntrophobacteraceae</taxon>
        <taxon>Desulfacinum</taxon>
    </lineage>
</organism>
<keyword evidence="4" id="KW-0997">Cell inner membrane</keyword>
<dbReference type="AlphaFoldDB" id="A0A831ZYA9"/>
<keyword evidence="2" id="KW-0813">Transport</keyword>
<comment type="caution">
    <text evidence="11">The sequence shown here is derived from an EMBL/GenBank/DDBJ whole genome shotgun (WGS) entry which is preliminary data.</text>
</comment>
<feature type="transmembrane region" description="Helical" evidence="9">
    <location>
        <begin position="130"/>
        <end position="151"/>
    </location>
</feature>
<evidence type="ECO:0000313" key="11">
    <source>
        <dbReference type="EMBL" id="HFK97292.1"/>
    </source>
</evidence>
<evidence type="ECO:0000256" key="3">
    <source>
        <dbReference type="ARBA" id="ARBA00022475"/>
    </source>
</evidence>
<keyword evidence="7 9" id="KW-0472">Membrane</keyword>
<accession>A0A831ZYA9</accession>
<evidence type="ECO:0000256" key="2">
    <source>
        <dbReference type="ARBA" id="ARBA00022448"/>
    </source>
</evidence>
<feature type="domain" description="Tripartite ATP-independent periplasmic transporters DctQ component" evidence="10">
    <location>
        <begin position="26"/>
        <end position="151"/>
    </location>
</feature>
<dbReference type="GO" id="GO:0022857">
    <property type="term" value="F:transmembrane transporter activity"/>
    <property type="evidence" value="ECO:0007669"/>
    <property type="project" value="TreeGrafter"/>
</dbReference>
<evidence type="ECO:0000256" key="7">
    <source>
        <dbReference type="ARBA" id="ARBA00023136"/>
    </source>
</evidence>
<dbReference type="GO" id="GO:0015740">
    <property type="term" value="P:C4-dicarboxylate transport"/>
    <property type="evidence" value="ECO:0007669"/>
    <property type="project" value="TreeGrafter"/>
</dbReference>
<evidence type="ECO:0000256" key="4">
    <source>
        <dbReference type="ARBA" id="ARBA00022519"/>
    </source>
</evidence>
<keyword evidence="5 9" id="KW-0812">Transmembrane</keyword>
<dbReference type="Pfam" id="PF04290">
    <property type="entry name" value="DctQ"/>
    <property type="match status" value="1"/>
</dbReference>
<evidence type="ECO:0000259" key="10">
    <source>
        <dbReference type="Pfam" id="PF04290"/>
    </source>
</evidence>
<reference evidence="11" key="1">
    <citation type="journal article" date="2020" name="mSystems">
        <title>Genome- and Community-Level Interaction Insights into Carbon Utilization and Element Cycling Functions of Hydrothermarchaeota in Hydrothermal Sediment.</title>
        <authorList>
            <person name="Zhou Z."/>
            <person name="Liu Y."/>
            <person name="Xu W."/>
            <person name="Pan J."/>
            <person name="Luo Z.H."/>
            <person name="Li M."/>
        </authorList>
    </citation>
    <scope>NUCLEOTIDE SEQUENCE [LARGE SCALE GENOMIC DNA]</scope>
    <source>
        <strain evidence="11">SpSt-456</strain>
    </source>
</reference>
<evidence type="ECO:0000256" key="5">
    <source>
        <dbReference type="ARBA" id="ARBA00022692"/>
    </source>
</evidence>
<name>A0A831ZYA9_9BACT</name>
<feature type="transmembrane region" description="Helical" evidence="9">
    <location>
        <begin position="89"/>
        <end position="110"/>
    </location>
</feature>
<evidence type="ECO:0000256" key="8">
    <source>
        <dbReference type="ARBA" id="ARBA00038436"/>
    </source>
</evidence>
<keyword evidence="6 9" id="KW-1133">Transmembrane helix</keyword>
<dbReference type="PANTHER" id="PTHR35011:SF2">
    <property type="entry name" value="2,3-DIKETO-L-GULONATE TRAP TRANSPORTER SMALL PERMEASE PROTEIN YIAM"/>
    <property type="match status" value="1"/>
</dbReference>
<evidence type="ECO:0000256" key="6">
    <source>
        <dbReference type="ARBA" id="ARBA00022989"/>
    </source>
</evidence>
<dbReference type="PANTHER" id="PTHR35011">
    <property type="entry name" value="2,3-DIKETO-L-GULONATE TRAP TRANSPORTER SMALL PERMEASE PROTEIN YIAM"/>
    <property type="match status" value="1"/>
</dbReference>
<comment type="similarity">
    <text evidence="8">Belongs to the TRAP transporter small permease family.</text>
</comment>
<keyword evidence="3" id="KW-1003">Cell membrane</keyword>
<feature type="transmembrane region" description="Helical" evidence="9">
    <location>
        <begin position="17"/>
        <end position="38"/>
    </location>
</feature>
<evidence type="ECO:0000256" key="9">
    <source>
        <dbReference type="SAM" id="Phobius"/>
    </source>
</evidence>
<gene>
    <name evidence="11" type="ORF">ENS06_08205</name>
</gene>